<evidence type="ECO:0000256" key="11">
    <source>
        <dbReference type="ARBA" id="ARBA00031800"/>
    </source>
</evidence>
<keyword evidence="8 12" id="KW-0274">FAD</keyword>
<comment type="subunit">
    <text evidence="10 12">Homodimer. Heterotetramer of two MnmE and two MnmG subunits.</text>
</comment>
<dbReference type="InterPro" id="IPR004416">
    <property type="entry name" value="MnmG"/>
</dbReference>
<keyword evidence="7 12" id="KW-0819">tRNA processing</keyword>
<dbReference type="HAMAP" id="MF_00129">
    <property type="entry name" value="MnmG_GidA"/>
    <property type="match status" value="1"/>
</dbReference>
<evidence type="ECO:0000256" key="3">
    <source>
        <dbReference type="ARBA" id="ARBA00007653"/>
    </source>
</evidence>
<dbReference type="FunFam" id="3.50.50.60:FF:000010">
    <property type="entry name" value="tRNA uridine 5-carboxymethylaminomethyl modification enzyme MnmG"/>
    <property type="match status" value="1"/>
</dbReference>
<dbReference type="PANTHER" id="PTHR11806">
    <property type="entry name" value="GLUCOSE INHIBITED DIVISION PROTEIN A"/>
    <property type="match status" value="1"/>
</dbReference>
<protein>
    <recommendedName>
        <fullName evidence="4 12">tRNA uridine 5-carboxymethylaminomethyl modification enzyme MnmG</fullName>
    </recommendedName>
    <alternativeName>
        <fullName evidence="11 12">Glucose-inhibited division protein A</fullName>
    </alternativeName>
</protein>
<evidence type="ECO:0000256" key="6">
    <source>
        <dbReference type="ARBA" id="ARBA00022630"/>
    </source>
</evidence>
<dbReference type="InterPro" id="IPR040131">
    <property type="entry name" value="MnmG_N"/>
</dbReference>
<dbReference type="InterPro" id="IPR044920">
    <property type="entry name" value="MnmG_C_subdom_sf"/>
</dbReference>
<dbReference type="InterPro" id="IPR036188">
    <property type="entry name" value="FAD/NAD-bd_sf"/>
</dbReference>
<dbReference type="GO" id="GO:0002098">
    <property type="term" value="P:tRNA wobble uridine modification"/>
    <property type="evidence" value="ECO:0007669"/>
    <property type="project" value="InterPro"/>
</dbReference>
<keyword evidence="5 12" id="KW-0963">Cytoplasm</keyword>
<proteinExistence type="inferred from homology"/>
<accession>A0AAQ1ZJE9</accession>
<comment type="similarity">
    <text evidence="3 12">Belongs to the MnmG family.</text>
</comment>
<dbReference type="InterPro" id="IPR049312">
    <property type="entry name" value="GIDA_C_N"/>
</dbReference>
<dbReference type="GO" id="GO:0005829">
    <property type="term" value="C:cytosol"/>
    <property type="evidence" value="ECO:0007669"/>
    <property type="project" value="TreeGrafter"/>
</dbReference>
<dbReference type="FunFam" id="1.10.10.1800:FF:000003">
    <property type="entry name" value="tRNA uridine 5-carboxymethylaminomethyl modification enzyme MnmG"/>
    <property type="match status" value="1"/>
</dbReference>
<organism evidence="14 15">
    <name type="scientific">Segatella buccae</name>
    <dbReference type="NCBI Taxonomy" id="28126"/>
    <lineage>
        <taxon>Bacteria</taxon>
        <taxon>Pseudomonadati</taxon>
        <taxon>Bacteroidota</taxon>
        <taxon>Bacteroidia</taxon>
        <taxon>Bacteroidales</taxon>
        <taxon>Prevotellaceae</taxon>
        <taxon>Segatella</taxon>
    </lineage>
</organism>
<evidence type="ECO:0000256" key="9">
    <source>
        <dbReference type="ARBA" id="ARBA00023027"/>
    </source>
</evidence>
<comment type="subcellular location">
    <subcellularLocation>
        <location evidence="12">Cytoplasm</location>
    </subcellularLocation>
</comment>
<evidence type="ECO:0000256" key="2">
    <source>
        <dbReference type="ARBA" id="ARBA00003717"/>
    </source>
</evidence>
<dbReference type="EMBL" id="UGTJ01000001">
    <property type="protein sequence ID" value="SUB80303.1"/>
    <property type="molecule type" value="Genomic_DNA"/>
</dbReference>
<evidence type="ECO:0000313" key="14">
    <source>
        <dbReference type="EMBL" id="SUB80303.1"/>
    </source>
</evidence>
<feature type="binding site" evidence="12">
    <location>
        <begin position="11"/>
        <end position="16"/>
    </location>
    <ligand>
        <name>FAD</name>
        <dbReference type="ChEBI" id="CHEBI:57692"/>
    </ligand>
</feature>
<evidence type="ECO:0000256" key="8">
    <source>
        <dbReference type="ARBA" id="ARBA00022827"/>
    </source>
</evidence>
<reference evidence="14 15" key="1">
    <citation type="submission" date="2018-06" db="EMBL/GenBank/DDBJ databases">
        <authorList>
            <consortium name="Pathogen Informatics"/>
            <person name="Doyle S."/>
        </authorList>
    </citation>
    <scope>NUCLEOTIDE SEQUENCE [LARGE SCALE GENOMIC DNA]</scope>
    <source>
        <strain evidence="14 15">NCTC13063</strain>
    </source>
</reference>
<name>A0AAQ1ZJE9_9BACT</name>
<dbReference type="PANTHER" id="PTHR11806:SF0">
    <property type="entry name" value="PROTEIN MTO1 HOMOLOG, MITOCHONDRIAL"/>
    <property type="match status" value="1"/>
</dbReference>
<dbReference type="Proteomes" id="UP000255283">
    <property type="component" value="Unassembled WGS sequence"/>
</dbReference>
<keyword evidence="9 12" id="KW-0520">NAD</keyword>
<evidence type="ECO:0000259" key="13">
    <source>
        <dbReference type="SMART" id="SM01228"/>
    </source>
</evidence>
<dbReference type="GO" id="GO:0050660">
    <property type="term" value="F:flavin adenine dinucleotide binding"/>
    <property type="evidence" value="ECO:0007669"/>
    <property type="project" value="UniProtKB-UniRule"/>
</dbReference>
<dbReference type="PROSITE" id="PS01280">
    <property type="entry name" value="GIDA_1"/>
    <property type="match status" value="1"/>
</dbReference>
<evidence type="ECO:0000313" key="15">
    <source>
        <dbReference type="Proteomes" id="UP000255283"/>
    </source>
</evidence>
<dbReference type="GO" id="GO:0030488">
    <property type="term" value="P:tRNA methylation"/>
    <property type="evidence" value="ECO:0007669"/>
    <property type="project" value="TreeGrafter"/>
</dbReference>
<dbReference type="Pfam" id="PF21680">
    <property type="entry name" value="GIDA_C_1st"/>
    <property type="match status" value="1"/>
</dbReference>
<evidence type="ECO:0000256" key="1">
    <source>
        <dbReference type="ARBA" id="ARBA00001974"/>
    </source>
</evidence>
<dbReference type="SMART" id="SM01228">
    <property type="entry name" value="GIDA_assoc_3"/>
    <property type="match status" value="1"/>
</dbReference>
<keyword evidence="6 12" id="KW-0285">Flavoprotein</keyword>
<dbReference type="InterPro" id="IPR047001">
    <property type="entry name" value="MnmG_C_subdom"/>
</dbReference>
<evidence type="ECO:0000256" key="10">
    <source>
        <dbReference type="ARBA" id="ARBA00025948"/>
    </source>
</evidence>
<dbReference type="Pfam" id="PF13932">
    <property type="entry name" value="SAM_GIDA_C"/>
    <property type="match status" value="1"/>
</dbReference>
<dbReference type="FunFam" id="1.10.150.570:FF:000001">
    <property type="entry name" value="tRNA uridine 5-carboxymethylaminomethyl modification enzyme MnmG"/>
    <property type="match status" value="1"/>
</dbReference>
<dbReference type="RefSeq" id="WP_048798167.1">
    <property type="nucleotide sequence ID" value="NZ_DBFWLE010000016.1"/>
</dbReference>
<dbReference type="InterPro" id="IPR002218">
    <property type="entry name" value="MnmG-rel"/>
</dbReference>
<feature type="domain" description="tRNA uridine 5-carboxymethylaminomethyl modification enzyme C-terminal subdomain" evidence="13">
    <location>
        <begin position="548"/>
        <end position="619"/>
    </location>
</feature>
<comment type="caution">
    <text evidence="12">Lacks conserved residue(s) required for the propagation of feature annotation.</text>
</comment>
<evidence type="ECO:0000256" key="4">
    <source>
        <dbReference type="ARBA" id="ARBA00020461"/>
    </source>
</evidence>
<dbReference type="InterPro" id="IPR020595">
    <property type="entry name" value="MnmG-rel_CS"/>
</dbReference>
<dbReference type="NCBIfam" id="TIGR00136">
    <property type="entry name" value="mnmG_gidA"/>
    <property type="match status" value="1"/>
</dbReference>
<dbReference type="AlphaFoldDB" id="A0AAQ1ZJE9"/>
<evidence type="ECO:0000256" key="12">
    <source>
        <dbReference type="HAMAP-Rule" id="MF_00129"/>
    </source>
</evidence>
<comment type="caution">
    <text evidence="14">The sequence shown here is derived from an EMBL/GenBank/DDBJ whole genome shotgun (WGS) entry which is preliminary data.</text>
</comment>
<gene>
    <name evidence="12 14" type="primary">mnmG</name>
    <name evidence="12" type="synonym">gidA</name>
    <name evidence="14" type="ORF">NCTC13063_01586</name>
</gene>
<dbReference type="InterPro" id="IPR026904">
    <property type="entry name" value="MnmG_C"/>
</dbReference>
<dbReference type="PROSITE" id="PS01281">
    <property type="entry name" value="GIDA_2"/>
    <property type="match status" value="1"/>
</dbReference>
<dbReference type="FunFam" id="3.50.50.60:FF:000002">
    <property type="entry name" value="tRNA uridine 5-carboxymethylaminomethyl modification enzyme MnmG"/>
    <property type="match status" value="1"/>
</dbReference>
<dbReference type="Gene3D" id="3.50.50.60">
    <property type="entry name" value="FAD/NAD(P)-binding domain"/>
    <property type="match status" value="2"/>
</dbReference>
<evidence type="ECO:0000256" key="7">
    <source>
        <dbReference type="ARBA" id="ARBA00022694"/>
    </source>
</evidence>
<comment type="function">
    <text evidence="2 12">NAD-binding protein involved in the addition of a carboxymethylaminomethyl (cmnm) group at the wobble position (U34) of certain tRNAs, forming tRNA-cmnm(5)s(2)U34.</text>
</comment>
<dbReference type="SUPFAM" id="SSF51905">
    <property type="entry name" value="FAD/NAD(P)-binding domain"/>
    <property type="match status" value="1"/>
</dbReference>
<evidence type="ECO:0000256" key="5">
    <source>
        <dbReference type="ARBA" id="ARBA00022490"/>
    </source>
</evidence>
<comment type="cofactor">
    <cofactor evidence="1 12">
        <name>FAD</name>
        <dbReference type="ChEBI" id="CHEBI:57692"/>
    </cofactor>
</comment>
<dbReference type="Gene3D" id="1.10.150.570">
    <property type="entry name" value="GidA associated domain, C-terminal subdomain"/>
    <property type="match status" value="1"/>
</dbReference>
<dbReference type="Gene3D" id="1.10.10.1800">
    <property type="entry name" value="tRNA uridine 5-carboxymethylaminomethyl modification enzyme MnmG/GidA"/>
    <property type="match status" value="1"/>
</dbReference>
<sequence length="623" mass="69701">MIYKYDVIVIGGGHAGCEAATAAAHMGAHTCLITMDMNKIAQMSCNPAVGGIAKGQIVREIDALGGQMGLVTDNTAIQFRMLNIGKGPAVWSPRAQCDRGKFIWEWRTMLDRTDNLDVWQDQADELIVENGEAVGVTTIWGVEFRAKSVIVTAGTFLNGLMHVGRHKIEGGRCAEPAVHHFTESITRHGIVSARMKTGTPVRIDKRSVHFEDMEIQRGDSGFHRFSYMGQERKLKQLPCWTCYTNGEVHEVLKGGLADSPLFNGQIQSTGPRYCPSIETKLVTFPDKDQHPLFLEPEGENTNEMYLNGFSSSMPLDIQLEAIHKIPALRDAKIYRPGYAIEYDYFDPTQLKHSLESKILSGLFFAGQVNGTTGYEEAGGQGLVAGVNAAIHCNGGEPFVMNRDESYIGVLIDDLTTKGVDEPYRMFTSRAEYRILLRQDDADSRLTEKAYNLGISTRKRYDWWLEKKEAVERIIRFCEDTPINKEHINPQLEALGTTPLRAGCKLVDLVTRPNLTLQNLSEIIPSLKEILESPKNRKEEITEAAEIKMKYKGYIDRERIVADKMHRLENIKIKGRFDYATLHEISTEGRQKLSSIEPETLAQASRIPGVSPSDINVLLVLLGR</sequence>
<dbReference type="Pfam" id="PF01134">
    <property type="entry name" value="GIDA"/>
    <property type="match status" value="1"/>
</dbReference>
<feature type="binding site" evidence="12">
    <location>
        <begin position="270"/>
        <end position="284"/>
    </location>
    <ligand>
        <name>NAD(+)</name>
        <dbReference type="ChEBI" id="CHEBI:57540"/>
    </ligand>
</feature>